<accession>A0A8E2E4M3</accession>
<reference evidence="2 3" key="1">
    <citation type="journal article" date="2016" name="Nat. Commun.">
        <title>Ectomycorrhizal ecology is imprinted in the genome of the dominant symbiotic fungus Cenococcum geophilum.</title>
        <authorList>
            <consortium name="DOE Joint Genome Institute"/>
            <person name="Peter M."/>
            <person name="Kohler A."/>
            <person name="Ohm R.A."/>
            <person name="Kuo A."/>
            <person name="Krutzmann J."/>
            <person name="Morin E."/>
            <person name="Arend M."/>
            <person name="Barry K.W."/>
            <person name="Binder M."/>
            <person name="Choi C."/>
            <person name="Clum A."/>
            <person name="Copeland A."/>
            <person name="Grisel N."/>
            <person name="Haridas S."/>
            <person name="Kipfer T."/>
            <person name="LaButti K."/>
            <person name="Lindquist E."/>
            <person name="Lipzen A."/>
            <person name="Maire R."/>
            <person name="Meier B."/>
            <person name="Mihaltcheva S."/>
            <person name="Molinier V."/>
            <person name="Murat C."/>
            <person name="Poggeler S."/>
            <person name="Quandt C.A."/>
            <person name="Sperisen C."/>
            <person name="Tritt A."/>
            <person name="Tisserant E."/>
            <person name="Crous P.W."/>
            <person name="Henrissat B."/>
            <person name="Nehls U."/>
            <person name="Egli S."/>
            <person name="Spatafora J.W."/>
            <person name="Grigoriev I.V."/>
            <person name="Martin F.M."/>
        </authorList>
    </citation>
    <scope>NUCLEOTIDE SEQUENCE [LARGE SCALE GENOMIC DNA]</scope>
    <source>
        <strain evidence="2 3">CBS 459.81</strain>
    </source>
</reference>
<dbReference type="OrthoDB" id="3650389at2759"/>
<gene>
    <name evidence="2" type="ORF">K432DRAFT_445508</name>
</gene>
<feature type="region of interest" description="Disordered" evidence="1">
    <location>
        <begin position="428"/>
        <end position="471"/>
    </location>
</feature>
<evidence type="ECO:0000256" key="1">
    <source>
        <dbReference type="SAM" id="MobiDB-lite"/>
    </source>
</evidence>
<feature type="region of interest" description="Disordered" evidence="1">
    <location>
        <begin position="226"/>
        <end position="294"/>
    </location>
</feature>
<name>A0A8E2E4M3_9PEZI</name>
<dbReference type="Proteomes" id="UP000250266">
    <property type="component" value="Unassembled WGS sequence"/>
</dbReference>
<feature type="region of interest" description="Disordered" evidence="1">
    <location>
        <begin position="1"/>
        <end position="25"/>
    </location>
</feature>
<feature type="compositionally biased region" description="Polar residues" evidence="1">
    <location>
        <begin position="462"/>
        <end position="471"/>
    </location>
</feature>
<evidence type="ECO:0000313" key="3">
    <source>
        <dbReference type="Proteomes" id="UP000250266"/>
    </source>
</evidence>
<keyword evidence="3" id="KW-1185">Reference proteome</keyword>
<protein>
    <submittedName>
        <fullName evidence="2">Uncharacterized protein</fullName>
    </submittedName>
</protein>
<organism evidence="2 3">
    <name type="scientific">Lepidopterella palustris CBS 459.81</name>
    <dbReference type="NCBI Taxonomy" id="1314670"/>
    <lineage>
        <taxon>Eukaryota</taxon>
        <taxon>Fungi</taxon>
        <taxon>Dikarya</taxon>
        <taxon>Ascomycota</taxon>
        <taxon>Pezizomycotina</taxon>
        <taxon>Dothideomycetes</taxon>
        <taxon>Pleosporomycetidae</taxon>
        <taxon>Mytilinidiales</taxon>
        <taxon>Argynnaceae</taxon>
        <taxon>Lepidopterella</taxon>
    </lineage>
</organism>
<feature type="compositionally biased region" description="Basic and acidic residues" evidence="1">
    <location>
        <begin position="440"/>
        <end position="459"/>
    </location>
</feature>
<dbReference type="EMBL" id="KV745146">
    <property type="protein sequence ID" value="OCK77198.1"/>
    <property type="molecule type" value="Genomic_DNA"/>
</dbReference>
<dbReference type="AlphaFoldDB" id="A0A8E2E4M3"/>
<sequence length="471" mass="52048">MTTRPMITDGKRMRPVWQPGDGNGDPNQELFEKSQYIVKGHPTWKIFTGDVNDVIVRGQDEPPRYVYLDDRSAHAISCSKAYSAKEKNAYWGYDFNLKGQIRKGRPNRGRAAYDDVEETILSTCILQGKGPPYVFSGEPIDGPGYRHKSHSKVSPAITAFQAALDTPLPASPARSAYSELEADGEFGSCTDSPVIFPSNDGIPIIFTSTEEGENDSSHLGLDSVAKSVEQAPSQAKKRQQGNPKAILGSTTSSSTANSGEQVKAQAPKDREKQPGPALSLVSQTPKRPLEVEISPSSLYKGQGILKRQRTNIASKSSANSVQAPEAELDGLKDQVANSQRLIEKLKEDVDNLCKQLKDSQKTRETRDKEIERLRTQILALQKDVVSHKEAMENINLTAKKFGESLKEAGELVKEHEATTIAKLEKRLNNAARDSQTQQRRIHELEAEAFERHKNQRADGDTQEGQEQTPTK</sequence>
<proteinExistence type="predicted"/>
<evidence type="ECO:0000313" key="2">
    <source>
        <dbReference type="EMBL" id="OCK77198.1"/>
    </source>
</evidence>